<feature type="transmembrane region" description="Helical" evidence="1">
    <location>
        <begin position="149"/>
        <end position="169"/>
    </location>
</feature>
<dbReference type="AlphaFoldDB" id="A0A8H7F5Z2"/>
<feature type="transmembrane region" description="Helical" evidence="1">
    <location>
        <begin position="35"/>
        <end position="55"/>
    </location>
</feature>
<name>A0A8H7F5Z2_AGABI</name>
<evidence type="ECO:0000313" key="3">
    <source>
        <dbReference type="Proteomes" id="UP000629468"/>
    </source>
</evidence>
<keyword evidence="1" id="KW-0472">Membrane</keyword>
<accession>A0A8H7F5Z2</accession>
<feature type="transmembrane region" description="Helical" evidence="1">
    <location>
        <begin position="61"/>
        <end position="80"/>
    </location>
</feature>
<sequence>MSYTPPSSSSSSVPVVLYEISYTLPDATRRQLTELTIISLFLSTGIIVLSIVTSLEVEGCFFALLASALTMIHNVTTLLFRPTFIQRQQAELAGLEPPKYRWSIHNFMINSLFLFMIPLWIVIIGWMTASLYLMGIEILEKWQWGPAVLVVWPLKFTLMGLEIAVLWLIGCCGLEESSRNREADEGHAVEIKWCDDEVY</sequence>
<dbReference type="Proteomes" id="UP000629468">
    <property type="component" value="Unassembled WGS sequence"/>
</dbReference>
<keyword evidence="1" id="KW-0812">Transmembrane</keyword>
<proteinExistence type="predicted"/>
<organism evidence="2 3">
    <name type="scientific">Agaricus bisporus var. burnettii</name>
    <dbReference type="NCBI Taxonomy" id="192524"/>
    <lineage>
        <taxon>Eukaryota</taxon>
        <taxon>Fungi</taxon>
        <taxon>Dikarya</taxon>
        <taxon>Basidiomycota</taxon>
        <taxon>Agaricomycotina</taxon>
        <taxon>Agaricomycetes</taxon>
        <taxon>Agaricomycetidae</taxon>
        <taxon>Agaricales</taxon>
        <taxon>Agaricineae</taxon>
        <taxon>Agaricaceae</taxon>
        <taxon>Agaricus</taxon>
    </lineage>
</organism>
<gene>
    <name evidence="2" type="ORF">Agabi119p4_2801</name>
</gene>
<evidence type="ECO:0000256" key="1">
    <source>
        <dbReference type="SAM" id="Phobius"/>
    </source>
</evidence>
<dbReference type="EMBL" id="JABXXO010000004">
    <property type="protein sequence ID" value="KAF7778456.1"/>
    <property type="molecule type" value="Genomic_DNA"/>
</dbReference>
<evidence type="ECO:0008006" key="4">
    <source>
        <dbReference type="Google" id="ProtNLM"/>
    </source>
</evidence>
<reference evidence="2 3" key="1">
    <citation type="journal article" name="Sci. Rep.">
        <title>Telomere-to-telomere assembled and centromere annotated genomes of the two main subspecies of the button mushroom Agaricus bisporus reveal especially polymorphic chromosome ends.</title>
        <authorList>
            <person name="Sonnenberg A.S.M."/>
            <person name="Sedaghat-Telgerd N."/>
            <person name="Lavrijssen B."/>
            <person name="Ohm R.A."/>
            <person name="Hendrickx P.M."/>
            <person name="Scholtmeijer K."/>
            <person name="Baars J.J.P."/>
            <person name="van Peer A."/>
        </authorList>
    </citation>
    <scope>NUCLEOTIDE SEQUENCE [LARGE SCALE GENOMIC DNA]</scope>
    <source>
        <strain evidence="2 3">H119_p4</strain>
    </source>
</reference>
<feature type="transmembrane region" description="Helical" evidence="1">
    <location>
        <begin position="107"/>
        <end position="129"/>
    </location>
</feature>
<comment type="caution">
    <text evidence="2">The sequence shown here is derived from an EMBL/GenBank/DDBJ whole genome shotgun (WGS) entry which is preliminary data.</text>
</comment>
<keyword evidence="1" id="KW-1133">Transmembrane helix</keyword>
<protein>
    <recommendedName>
        <fullName evidence="4">Transmembrane protein</fullName>
    </recommendedName>
</protein>
<evidence type="ECO:0000313" key="2">
    <source>
        <dbReference type="EMBL" id="KAF7778456.1"/>
    </source>
</evidence>